<organism evidence="1 2">
    <name type="scientific">Clavelina lepadiformis</name>
    <name type="common">Light-bulb sea squirt</name>
    <name type="synonym">Ascidia lepadiformis</name>
    <dbReference type="NCBI Taxonomy" id="159417"/>
    <lineage>
        <taxon>Eukaryota</taxon>
        <taxon>Metazoa</taxon>
        <taxon>Chordata</taxon>
        <taxon>Tunicata</taxon>
        <taxon>Ascidiacea</taxon>
        <taxon>Aplousobranchia</taxon>
        <taxon>Clavelinidae</taxon>
        <taxon>Clavelina</taxon>
    </lineage>
</organism>
<comment type="caution">
    <text evidence="1">The sequence shown here is derived from an EMBL/GenBank/DDBJ whole genome shotgun (WGS) entry which is preliminary data.</text>
</comment>
<reference evidence="1 2" key="1">
    <citation type="submission" date="2024-02" db="EMBL/GenBank/DDBJ databases">
        <authorList>
            <person name="Daric V."/>
            <person name="Darras S."/>
        </authorList>
    </citation>
    <scope>NUCLEOTIDE SEQUENCE [LARGE SCALE GENOMIC DNA]</scope>
</reference>
<name>A0ABP0GGC4_CLALP</name>
<proteinExistence type="predicted"/>
<evidence type="ECO:0000313" key="2">
    <source>
        <dbReference type="Proteomes" id="UP001642483"/>
    </source>
</evidence>
<sequence>MALEASTVNVQTESVWRSIALCPVRSPKICSNPLVAATTIDTKTKIAFKCR</sequence>
<accession>A0ABP0GGC4</accession>
<evidence type="ECO:0000313" key="1">
    <source>
        <dbReference type="EMBL" id="CAK8690507.1"/>
    </source>
</evidence>
<protein>
    <submittedName>
        <fullName evidence="1">Uncharacterized protein</fullName>
    </submittedName>
</protein>
<dbReference type="EMBL" id="CAWYQH010000119">
    <property type="protein sequence ID" value="CAK8690507.1"/>
    <property type="molecule type" value="Genomic_DNA"/>
</dbReference>
<gene>
    <name evidence="1" type="ORF">CVLEPA_LOCUS23120</name>
</gene>
<dbReference type="Proteomes" id="UP001642483">
    <property type="component" value="Unassembled WGS sequence"/>
</dbReference>
<keyword evidence="2" id="KW-1185">Reference proteome</keyword>